<dbReference type="EMBL" id="SRLO01001068">
    <property type="protein sequence ID" value="TNN41992.1"/>
    <property type="molecule type" value="Genomic_DNA"/>
</dbReference>
<protein>
    <submittedName>
        <fullName evidence="1">Uncharacterized protein</fullName>
    </submittedName>
</protein>
<accession>A0A4Z2FNU0</accession>
<sequence length="71" mass="7665">MYDPRLGATHHIVGPEAKCKDKSTLVISLPETSSGPEWIAGDNKGPWRSQWDEERAAVPQCTGTASSGELI</sequence>
<evidence type="ECO:0000313" key="2">
    <source>
        <dbReference type="Proteomes" id="UP000314294"/>
    </source>
</evidence>
<organism evidence="1 2">
    <name type="scientific">Liparis tanakae</name>
    <name type="common">Tanaka's snailfish</name>
    <dbReference type="NCBI Taxonomy" id="230148"/>
    <lineage>
        <taxon>Eukaryota</taxon>
        <taxon>Metazoa</taxon>
        <taxon>Chordata</taxon>
        <taxon>Craniata</taxon>
        <taxon>Vertebrata</taxon>
        <taxon>Euteleostomi</taxon>
        <taxon>Actinopterygii</taxon>
        <taxon>Neopterygii</taxon>
        <taxon>Teleostei</taxon>
        <taxon>Neoteleostei</taxon>
        <taxon>Acanthomorphata</taxon>
        <taxon>Eupercaria</taxon>
        <taxon>Perciformes</taxon>
        <taxon>Cottioidei</taxon>
        <taxon>Cottales</taxon>
        <taxon>Liparidae</taxon>
        <taxon>Liparis</taxon>
    </lineage>
</organism>
<evidence type="ECO:0000313" key="1">
    <source>
        <dbReference type="EMBL" id="TNN41992.1"/>
    </source>
</evidence>
<dbReference type="Proteomes" id="UP000314294">
    <property type="component" value="Unassembled WGS sequence"/>
</dbReference>
<comment type="caution">
    <text evidence="1">The sequence shown here is derived from an EMBL/GenBank/DDBJ whole genome shotgun (WGS) entry which is preliminary data.</text>
</comment>
<gene>
    <name evidence="1" type="ORF">EYF80_047826</name>
</gene>
<proteinExistence type="predicted"/>
<dbReference type="AlphaFoldDB" id="A0A4Z2FNU0"/>
<reference evidence="1 2" key="1">
    <citation type="submission" date="2019-03" db="EMBL/GenBank/DDBJ databases">
        <title>First draft genome of Liparis tanakae, snailfish: a comprehensive survey of snailfish specific genes.</title>
        <authorList>
            <person name="Kim W."/>
            <person name="Song I."/>
            <person name="Jeong J.-H."/>
            <person name="Kim D."/>
            <person name="Kim S."/>
            <person name="Ryu S."/>
            <person name="Song J.Y."/>
            <person name="Lee S.K."/>
        </authorList>
    </citation>
    <scope>NUCLEOTIDE SEQUENCE [LARGE SCALE GENOMIC DNA]</scope>
    <source>
        <tissue evidence="1">Muscle</tissue>
    </source>
</reference>
<name>A0A4Z2FNU0_9TELE</name>
<keyword evidence="2" id="KW-1185">Reference proteome</keyword>